<evidence type="ECO:0000256" key="2">
    <source>
        <dbReference type="ARBA" id="ARBA00022519"/>
    </source>
</evidence>
<keyword evidence="5 7" id="KW-1133">Transmembrane helix</keyword>
<dbReference type="InterPro" id="IPR026579">
    <property type="entry name" value="FtsQ"/>
</dbReference>
<dbReference type="InterPro" id="IPR013685">
    <property type="entry name" value="POTRA_FtsQ_type"/>
</dbReference>
<organism evidence="10 11">
    <name type="scientific">Candidatus Macondimonas diazotrophica</name>
    <dbReference type="NCBI Taxonomy" id="2305248"/>
    <lineage>
        <taxon>Bacteria</taxon>
        <taxon>Pseudomonadati</taxon>
        <taxon>Pseudomonadota</taxon>
        <taxon>Gammaproteobacteria</taxon>
        <taxon>Chromatiales</taxon>
        <taxon>Ectothiorhodospiraceae</taxon>
        <taxon>Candidatus Macondimonas</taxon>
    </lineage>
</organism>
<gene>
    <name evidence="7" type="primary">ftsQ</name>
    <name evidence="10" type="ORF">E4680_05030</name>
</gene>
<comment type="subunit">
    <text evidence="7">Part of a complex composed of FtsB, FtsL and FtsQ.</text>
</comment>
<keyword evidence="2 7" id="KW-0997">Cell inner membrane</keyword>
<dbReference type="PANTHER" id="PTHR35851">
    <property type="entry name" value="CELL DIVISION PROTEIN FTSQ"/>
    <property type="match status" value="1"/>
</dbReference>
<dbReference type="Gene3D" id="3.10.20.310">
    <property type="entry name" value="membrane protein fhac"/>
    <property type="match status" value="1"/>
</dbReference>
<dbReference type="GO" id="GO:0005886">
    <property type="term" value="C:plasma membrane"/>
    <property type="evidence" value="ECO:0007669"/>
    <property type="project" value="UniProtKB-SubCell"/>
</dbReference>
<reference evidence="10 11" key="1">
    <citation type="journal article" date="2019" name="ISME J.">
        <title>Candidatus Macondimonas diazotrophica, a novel gammaproteobacterial genus dominating crude-oil-contaminated coastal sediments.</title>
        <authorList>
            <person name="Karthikeyan S."/>
            <person name="Konstantinidis K."/>
        </authorList>
    </citation>
    <scope>NUCLEOTIDE SEQUENCE [LARGE SCALE GENOMIC DNA]</scope>
    <source>
        <strain evidence="10 11">KTK01</strain>
    </source>
</reference>
<keyword evidence="3 7" id="KW-0132">Cell division</keyword>
<evidence type="ECO:0000313" key="11">
    <source>
        <dbReference type="Proteomes" id="UP000297890"/>
    </source>
</evidence>
<keyword evidence="1 7" id="KW-1003">Cell membrane</keyword>
<evidence type="ECO:0000256" key="1">
    <source>
        <dbReference type="ARBA" id="ARBA00022475"/>
    </source>
</evidence>
<feature type="domain" description="Cell division protein FtsQ/DivIB C-terminal" evidence="8">
    <location>
        <begin position="138"/>
        <end position="249"/>
    </location>
</feature>
<dbReference type="Proteomes" id="UP000297890">
    <property type="component" value="Unassembled WGS sequence"/>
</dbReference>
<dbReference type="HAMAP" id="MF_00911">
    <property type="entry name" value="FtsQ_subfam"/>
    <property type="match status" value="1"/>
</dbReference>
<evidence type="ECO:0000259" key="9">
    <source>
        <dbReference type="Pfam" id="PF08478"/>
    </source>
</evidence>
<keyword evidence="7" id="KW-0472">Membrane</keyword>
<keyword evidence="11" id="KW-1185">Reference proteome</keyword>
<comment type="function">
    <text evidence="7">Essential cell division protein. May link together the upstream cell division proteins, which are predominantly cytoplasmic, with the downstream cell division proteins, which are predominantly periplasmic. May control correct divisome assembly.</text>
</comment>
<dbReference type="Pfam" id="PF08478">
    <property type="entry name" value="POTRA_1"/>
    <property type="match status" value="1"/>
</dbReference>
<proteinExistence type="inferred from homology"/>
<evidence type="ECO:0000256" key="3">
    <source>
        <dbReference type="ARBA" id="ARBA00022618"/>
    </source>
</evidence>
<dbReference type="InterPro" id="IPR005548">
    <property type="entry name" value="Cell_div_FtsQ/DivIB_C"/>
</dbReference>
<evidence type="ECO:0000313" key="10">
    <source>
        <dbReference type="EMBL" id="TFZ83010.1"/>
    </source>
</evidence>
<dbReference type="GO" id="GO:0043093">
    <property type="term" value="P:FtsZ-dependent cytokinesis"/>
    <property type="evidence" value="ECO:0007669"/>
    <property type="project" value="UniProtKB-UniRule"/>
</dbReference>
<dbReference type="GO" id="GO:0090529">
    <property type="term" value="P:cell septum assembly"/>
    <property type="evidence" value="ECO:0007669"/>
    <property type="project" value="InterPro"/>
</dbReference>
<dbReference type="GO" id="GO:0032153">
    <property type="term" value="C:cell division site"/>
    <property type="evidence" value="ECO:0007669"/>
    <property type="project" value="UniProtKB-UniRule"/>
</dbReference>
<evidence type="ECO:0000259" key="8">
    <source>
        <dbReference type="Pfam" id="PF03799"/>
    </source>
</evidence>
<comment type="caution">
    <text evidence="10">The sequence shown here is derived from an EMBL/GenBank/DDBJ whole genome shotgun (WGS) entry which is preliminary data.</text>
</comment>
<keyword evidence="4 7" id="KW-0812">Transmembrane</keyword>
<comment type="subcellular location">
    <subcellularLocation>
        <location evidence="7">Cell inner membrane</location>
        <topology evidence="7">Single-pass type II membrane protein</topology>
    </subcellularLocation>
    <text evidence="7">Localizes to the division septum.</text>
</comment>
<accession>A0A4Z0FA49</accession>
<dbReference type="EMBL" id="SRIO01000005">
    <property type="protein sequence ID" value="TFZ83010.1"/>
    <property type="molecule type" value="Genomic_DNA"/>
</dbReference>
<dbReference type="RefSeq" id="WP_135281310.1">
    <property type="nucleotide sequence ID" value="NZ_SRIO01000005.1"/>
</dbReference>
<dbReference type="InterPro" id="IPR045335">
    <property type="entry name" value="FtsQ_C_sf"/>
</dbReference>
<dbReference type="OrthoDB" id="9790370at2"/>
<comment type="similarity">
    <text evidence="7">Belongs to the FtsQ/DivIB family. FtsQ subfamily.</text>
</comment>
<dbReference type="PANTHER" id="PTHR35851:SF1">
    <property type="entry name" value="CELL DIVISION PROTEIN FTSQ"/>
    <property type="match status" value="1"/>
</dbReference>
<dbReference type="Gene3D" id="3.40.50.11690">
    <property type="entry name" value="Cell division protein FtsQ/DivIB"/>
    <property type="match status" value="1"/>
</dbReference>
<name>A0A4Z0FA49_9GAMM</name>
<keyword evidence="6 7" id="KW-0131">Cell cycle</keyword>
<feature type="domain" description="POTRA" evidence="9">
    <location>
        <begin position="65"/>
        <end position="134"/>
    </location>
</feature>
<evidence type="ECO:0000256" key="4">
    <source>
        <dbReference type="ARBA" id="ARBA00022692"/>
    </source>
</evidence>
<dbReference type="AlphaFoldDB" id="A0A4Z0FA49"/>
<evidence type="ECO:0000256" key="5">
    <source>
        <dbReference type="ARBA" id="ARBA00022989"/>
    </source>
</evidence>
<sequence length="269" mass="30370">MRAIPSPDRMRSPAPTARRLRASRIPAVAPGGPTLRRWFGRSVGVALGVGMLGFLAWQAQAQGWFALRRVLVEAPFRQVPQEVLEQTIRRHGAPHLWQVDLDVLLEDLRSLDWVARVQVGRRWPDALLVRIWEYRPVARWGEVGLLDARGVRFQIESGEVDLPLLNGPEGSERRVLDTYRLFQSQLSAQGTGLRQLVVDHRGSWRATLEDGVELRLGPGNPQLAFNRFINKVLPLLRSELAAVAYVDMRYPNGFSIKPKERPDNGRAEG</sequence>
<dbReference type="Pfam" id="PF03799">
    <property type="entry name" value="FtsQ_DivIB_C"/>
    <property type="match status" value="1"/>
</dbReference>
<evidence type="ECO:0000256" key="7">
    <source>
        <dbReference type="HAMAP-Rule" id="MF_00911"/>
    </source>
</evidence>
<protein>
    <recommendedName>
        <fullName evidence="7">Cell division protein FtsQ</fullName>
    </recommendedName>
</protein>
<evidence type="ECO:0000256" key="6">
    <source>
        <dbReference type="ARBA" id="ARBA00023306"/>
    </source>
</evidence>